<dbReference type="PRINTS" id="PR00320">
    <property type="entry name" value="GPROTEINBRPT"/>
</dbReference>
<dbReference type="InterPro" id="IPR027417">
    <property type="entry name" value="P-loop_NTPase"/>
</dbReference>
<dbReference type="Gene3D" id="3.40.50.300">
    <property type="entry name" value="P-loop containing nucleotide triphosphate hydrolases"/>
    <property type="match status" value="1"/>
</dbReference>
<dbReference type="SUPFAM" id="SSF50978">
    <property type="entry name" value="WD40 repeat-like"/>
    <property type="match status" value="1"/>
</dbReference>
<evidence type="ECO:0000256" key="6">
    <source>
        <dbReference type="ARBA" id="ARBA00023242"/>
    </source>
</evidence>
<evidence type="ECO:0000256" key="7">
    <source>
        <dbReference type="PROSITE-ProRule" id="PRU00221"/>
    </source>
</evidence>
<dbReference type="CDD" id="cd00200">
    <property type="entry name" value="WD40"/>
    <property type="match status" value="2"/>
</dbReference>
<dbReference type="SMART" id="SM00320">
    <property type="entry name" value="WD40"/>
    <property type="match status" value="11"/>
</dbReference>
<dbReference type="Proteomes" id="UP001313282">
    <property type="component" value="Unassembled WGS sequence"/>
</dbReference>
<feature type="repeat" description="WD" evidence="7">
    <location>
        <begin position="1145"/>
        <end position="1186"/>
    </location>
</feature>
<dbReference type="InterPro" id="IPR035994">
    <property type="entry name" value="Nucleoside_phosphorylase_sf"/>
</dbReference>
<reference evidence="11 12" key="1">
    <citation type="submission" date="2019-10" db="EMBL/GenBank/DDBJ databases">
        <authorList>
            <person name="Palmer J.M."/>
        </authorList>
    </citation>
    <scope>NUCLEOTIDE SEQUENCE [LARGE SCALE GENOMIC DNA]</scope>
    <source>
        <strain evidence="11 12">TWF718</strain>
    </source>
</reference>
<dbReference type="GO" id="GO:0005634">
    <property type="term" value="C:nucleus"/>
    <property type="evidence" value="ECO:0007669"/>
    <property type="project" value="UniProtKB-SubCell"/>
</dbReference>
<feature type="repeat" description="WD" evidence="7">
    <location>
        <begin position="1103"/>
        <end position="1144"/>
    </location>
</feature>
<dbReference type="GO" id="GO:0009116">
    <property type="term" value="P:nucleoside metabolic process"/>
    <property type="evidence" value="ECO:0007669"/>
    <property type="project" value="InterPro"/>
</dbReference>
<dbReference type="GO" id="GO:0003824">
    <property type="term" value="F:catalytic activity"/>
    <property type="evidence" value="ECO:0007669"/>
    <property type="project" value="InterPro"/>
</dbReference>
<name>A0AAN8N7G2_9PEZI</name>
<dbReference type="InterPro" id="IPR019775">
    <property type="entry name" value="WD40_repeat_CS"/>
</dbReference>
<dbReference type="SUPFAM" id="SSF50969">
    <property type="entry name" value="YVTN repeat-like/Quinoprotein amine dehydrogenase"/>
    <property type="match status" value="1"/>
</dbReference>
<keyword evidence="3 7" id="KW-0853">WD repeat</keyword>
<accession>A0AAN8N7G2</accession>
<feature type="repeat" description="WD" evidence="7">
    <location>
        <begin position="1187"/>
        <end position="1220"/>
    </location>
</feature>
<evidence type="ECO:0000256" key="2">
    <source>
        <dbReference type="ARBA" id="ARBA00007306"/>
    </source>
</evidence>
<feature type="domain" description="Nephrocystin 3-like N-terminal" evidence="10">
    <location>
        <begin position="354"/>
        <end position="518"/>
    </location>
</feature>
<keyword evidence="6" id="KW-0539">Nucleus</keyword>
<feature type="repeat" description="WD" evidence="7">
    <location>
        <begin position="1018"/>
        <end position="1059"/>
    </location>
</feature>
<dbReference type="InterPro" id="IPR011044">
    <property type="entry name" value="Quino_amine_DH_bsu"/>
</dbReference>
<dbReference type="PROSITE" id="PS00678">
    <property type="entry name" value="WD_REPEATS_1"/>
    <property type="match status" value="5"/>
</dbReference>
<feature type="repeat" description="WD" evidence="7">
    <location>
        <begin position="935"/>
        <end position="976"/>
    </location>
</feature>
<dbReference type="PROSITE" id="PS50294">
    <property type="entry name" value="WD_REPEATS_REGION"/>
    <property type="match status" value="9"/>
</dbReference>
<evidence type="ECO:0000256" key="4">
    <source>
        <dbReference type="ARBA" id="ARBA00022737"/>
    </source>
</evidence>
<evidence type="ECO:0000313" key="11">
    <source>
        <dbReference type="EMBL" id="KAK6356102.1"/>
    </source>
</evidence>
<evidence type="ECO:0000256" key="8">
    <source>
        <dbReference type="SAM" id="MobiDB-lite"/>
    </source>
</evidence>
<dbReference type="Pfam" id="PF24883">
    <property type="entry name" value="NPHP3_N"/>
    <property type="match status" value="1"/>
</dbReference>
<dbReference type="InterPro" id="IPR056884">
    <property type="entry name" value="NPHP3-like_N"/>
</dbReference>
<evidence type="ECO:0000259" key="9">
    <source>
        <dbReference type="Pfam" id="PF24105"/>
    </source>
</evidence>
<comment type="subcellular location">
    <subcellularLocation>
        <location evidence="1">Nucleus</location>
    </subcellularLocation>
</comment>
<dbReference type="SUPFAM" id="SSF53167">
    <property type="entry name" value="Purine and uridine phosphorylases"/>
    <property type="match status" value="1"/>
</dbReference>
<evidence type="ECO:0000256" key="1">
    <source>
        <dbReference type="ARBA" id="ARBA00004123"/>
    </source>
</evidence>
<dbReference type="Gene3D" id="3.40.50.1580">
    <property type="entry name" value="Nucleoside phosphorylase domain"/>
    <property type="match status" value="1"/>
</dbReference>
<feature type="region of interest" description="Disordered" evidence="8">
    <location>
        <begin position="616"/>
        <end position="637"/>
    </location>
</feature>
<dbReference type="Gene3D" id="2.130.10.10">
    <property type="entry name" value="YVTN repeat-like/Quinoprotein amine dehydrogenase"/>
    <property type="match status" value="5"/>
</dbReference>
<evidence type="ECO:0000313" key="12">
    <source>
        <dbReference type="Proteomes" id="UP001313282"/>
    </source>
</evidence>
<dbReference type="PROSITE" id="PS50082">
    <property type="entry name" value="WD_REPEATS_2"/>
    <property type="match status" value="9"/>
</dbReference>
<feature type="compositionally biased region" description="Basic and acidic residues" evidence="8">
    <location>
        <begin position="616"/>
        <end position="631"/>
    </location>
</feature>
<dbReference type="SUPFAM" id="SSF52540">
    <property type="entry name" value="P-loop containing nucleoside triphosphate hydrolases"/>
    <property type="match status" value="1"/>
</dbReference>
<dbReference type="InterPro" id="IPR015943">
    <property type="entry name" value="WD40/YVTN_repeat-like_dom_sf"/>
</dbReference>
<feature type="repeat" description="WD" evidence="7">
    <location>
        <begin position="1386"/>
        <end position="1427"/>
    </location>
</feature>
<keyword evidence="12" id="KW-1185">Reference proteome</keyword>
<dbReference type="InterPro" id="IPR001680">
    <property type="entry name" value="WD40_rpt"/>
</dbReference>
<dbReference type="Pfam" id="PF24105">
    <property type="entry name" value="Beta-prop_CAF1B_HIR1"/>
    <property type="match status" value="1"/>
</dbReference>
<feature type="repeat" description="WD" evidence="7">
    <location>
        <begin position="1428"/>
        <end position="1469"/>
    </location>
</feature>
<keyword evidence="4" id="KW-0677">Repeat</keyword>
<protein>
    <submittedName>
        <fullName evidence="11">Uncharacterized protein</fullName>
    </submittedName>
</protein>
<dbReference type="PANTHER" id="PTHR19848">
    <property type="entry name" value="WD40 REPEAT PROTEIN"/>
    <property type="match status" value="1"/>
</dbReference>
<dbReference type="EMBL" id="JAVHNR010000001">
    <property type="protein sequence ID" value="KAK6356102.1"/>
    <property type="molecule type" value="Genomic_DNA"/>
</dbReference>
<gene>
    <name evidence="11" type="ORF">TWF718_000477</name>
</gene>
<proteinExistence type="inferred from homology"/>
<dbReference type="InterPro" id="IPR020472">
    <property type="entry name" value="WD40_PAC1"/>
</dbReference>
<dbReference type="Pfam" id="PF00400">
    <property type="entry name" value="WD40"/>
    <property type="match status" value="7"/>
</dbReference>
<comment type="similarity">
    <text evidence="2">Belongs to the WD repeat HIR1 family.</text>
</comment>
<keyword evidence="5" id="KW-0156">Chromatin regulator</keyword>
<comment type="caution">
    <text evidence="11">The sequence shown here is derived from an EMBL/GenBank/DDBJ whole genome shotgun (WGS) entry which is preliminary data.</text>
</comment>
<feature type="repeat" description="WD" evidence="7">
    <location>
        <begin position="1322"/>
        <end position="1354"/>
    </location>
</feature>
<sequence length="1570" mass="173163">MSKRLDKSDYTIAWVCALSIEVTAAVAILDEQHIPLPQDSQDTNAYIFGRVGDYNIIASLPAGIYGITSAAVVLTGLCRSFPSVTSCLMVGIGGGAPSKGRDVRLGDIVVSEPVAGYTGVLQYDYGKTVKEGKFHQTGVLNKPAELFLTTLTKLKAEYPEKVFHKNRIGEILSRASTSKVFIRPSVDNDRLFRSDYDHPAEDACSGGCDEKMVVERPIREQYQSEPYLHYGLIASGNQVMKHGITRDKLIRDTGVLCFEMEAAGLMDKLPSLVIRGICDYSDSHKSKEWQPYAALAAAAFAKELLLRLPPRVTDGNRTRKYEINLPIADGAEFGSVKDQYEPECLEGTRVDLLDQVNRWVDDPDGKCIFWMYGMAGTGKSTISRTVAKSLQARRKLGASFFFRRGEADRSSGTRFFTTLAFQLAHHSDGLGLLIAKAIEEDPRISCKNFAEQFDKLICKPLSKYGLKCVSGTPGDVVVLLIDALDECERKDDVKTIIRLLALLTEIKGVRARVFLTSRPDLPIRPAFNRLSGDKYDGLVLHEVPKIEQDIATFLRHELRKIAEDKEYSLHQDWPGEGRIQSLVGMATPLFIYAATLCRFIASDSGHPEKRIQTLVERSSKSEARGCAKPDPGDQTSAANQQAWKLEKTYLPILEQLIGADATEKEAEAVVKDFKEIVGTIVNLASPLSVPDLGRLLSIDEPTIDCMLRQLHSVLNVPQNRHTPVRIFHLSFHDFLSNPNLKGKSKFWVDEKQAHESIAGRCIDIMNEGLREDICDLKLPGTLQSDVSKDIIDEKLSPELQYACRYWIHHLEQSGVHLNGKIKVYSFLKQHLLHWIEAISLLGDMATVIDRINILMSMADENEGRTFSGFLYDAKRFALQNCYIVEKAPLQLYYSALTFAPRNSLVRKVFASEEIAQGLWELQQGNDEWGALLQTMEGHGGGVNDISFLPNSSIIVSGSRYGDIKFWDSGTGRLLQTIEAKRGWIFCVAVSPDGAMLASGSENDTKLWKIETGRLVRQLEAHAGVVSALAFSTGGTVLASAGEDKTVKLWDVGSGELLQEFRDHTETVRDVAFSPTDGQILVSGSADGTVRLWDVGTGGLLRTFEDHTDEVNAVVFSPDGKFLASGGDDLTIALWRADTGEVVLRLKGHSGIVWALTFSPDGRILASASRDRSIILWRVDTGEVLQVLRGHSDNIKGVIFSPDGKVLASASNDRTIKLWDVGVSLRGKGRKPSKNKGAVEEMAILSGGVTLAVASSDANDNERVVGLWDTRTKAPVGESRLGKEGLGRLVFSPDGKTLAAVCDRKEISLWDVIKAKTEPTWRLKGHTDVINAVKFSPDGRLLASASDDKTIMLWDAGSEPGSRFGFGRGLSRFRGHKNNARKPLRVLRGHTHLAQCVAFSPDGKTLASGSVDHTVRLWDTSSGELLRALEGHKDHVSAVEFSLDGRVLASVDFDRVVRLWDVVTGTLLPTPEKQDINMSLLQSRFYINIGDCPFTLACGAHVLALLSQRKGAPFLDGEWLTDAGGTKRLLWLPPHIRPHRYAISDDLLFFGSRSGDILCIRLQFLDYLSTL</sequence>
<feature type="domain" description="CAF1B/HIR1 beta-propeller" evidence="9">
    <location>
        <begin position="1304"/>
        <end position="1476"/>
    </location>
</feature>
<organism evidence="11 12">
    <name type="scientific">Orbilia javanica</name>
    <dbReference type="NCBI Taxonomy" id="47235"/>
    <lineage>
        <taxon>Eukaryota</taxon>
        <taxon>Fungi</taxon>
        <taxon>Dikarya</taxon>
        <taxon>Ascomycota</taxon>
        <taxon>Pezizomycotina</taxon>
        <taxon>Orbiliomycetes</taxon>
        <taxon>Orbiliales</taxon>
        <taxon>Orbiliaceae</taxon>
        <taxon>Orbilia</taxon>
    </lineage>
</organism>
<dbReference type="InterPro" id="IPR055410">
    <property type="entry name" value="Beta-prop_CAF1B_HIR1"/>
</dbReference>
<evidence type="ECO:0000256" key="5">
    <source>
        <dbReference type="ARBA" id="ARBA00022853"/>
    </source>
</evidence>
<dbReference type="PANTHER" id="PTHR19848:SF8">
    <property type="entry name" value="F-BOX AND WD REPEAT DOMAIN CONTAINING 7"/>
    <property type="match status" value="1"/>
</dbReference>
<dbReference type="InterPro" id="IPR036322">
    <property type="entry name" value="WD40_repeat_dom_sf"/>
</dbReference>
<dbReference type="GO" id="GO:0006325">
    <property type="term" value="P:chromatin organization"/>
    <property type="evidence" value="ECO:0007669"/>
    <property type="project" value="UniProtKB-KW"/>
</dbReference>
<evidence type="ECO:0000256" key="3">
    <source>
        <dbReference type="ARBA" id="ARBA00022574"/>
    </source>
</evidence>
<evidence type="ECO:0000259" key="10">
    <source>
        <dbReference type="Pfam" id="PF24883"/>
    </source>
</evidence>
<feature type="repeat" description="WD" evidence="7">
    <location>
        <begin position="1060"/>
        <end position="1102"/>
    </location>
</feature>